<reference evidence="1" key="3">
    <citation type="submission" date="2020-06" db="EMBL/GenBank/DDBJ databases">
        <title>Helianthus annuus Genome sequencing and assembly Release 2.</title>
        <authorList>
            <person name="Gouzy J."/>
            <person name="Langlade N."/>
            <person name="Munos S."/>
        </authorList>
    </citation>
    <scope>NUCLEOTIDE SEQUENCE</scope>
    <source>
        <tissue evidence="1">Leaves</tissue>
    </source>
</reference>
<dbReference type="EMBL" id="MNCJ02000327">
    <property type="protein sequence ID" value="KAF5776524.1"/>
    <property type="molecule type" value="Genomic_DNA"/>
</dbReference>
<evidence type="ECO:0000313" key="3">
    <source>
        <dbReference type="Proteomes" id="UP000215914"/>
    </source>
</evidence>
<evidence type="ECO:0000313" key="1">
    <source>
        <dbReference type="EMBL" id="KAF5776524.1"/>
    </source>
</evidence>
<sequence>MDYNFRRLDTQRQYTHVSPTSSFNYPYVSDHPMTEGLSSGRSEVTRDAIQRELMKEMIREQILTEELQRCRFLELRHGEPEIRRIRMPVQEIRPRPLFREFETPCFDGSIGRS</sequence>
<reference evidence="1 3" key="1">
    <citation type="journal article" date="2017" name="Nature">
        <title>The sunflower genome provides insights into oil metabolism, flowering and Asterid evolution.</title>
        <authorList>
            <person name="Badouin H."/>
            <person name="Gouzy J."/>
            <person name="Grassa C.J."/>
            <person name="Murat F."/>
            <person name="Staton S.E."/>
            <person name="Cottret L."/>
            <person name="Lelandais-Briere C."/>
            <person name="Owens G.L."/>
            <person name="Carrere S."/>
            <person name="Mayjonade B."/>
            <person name="Legrand L."/>
            <person name="Gill N."/>
            <person name="Kane N.C."/>
            <person name="Bowers J.E."/>
            <person name="Hubner S."/>
            <person name="Bellec A."/>
            <person name="Berard A."/>
            <person name="Berges H."/>
            <person name="Blanchet N."/>
            <person name="Boniface M.C."/>
            <person name="Brunel D."/>
            <person name="Catrice O."/>
            <person name="Chaidir N."/>
            <person name="Claudel C."/>
            <person name="Donnadieu C."/>
            <person name="Faraut T."/>
            <person name="Fievet G."/>
            <person name="Helmstetter N."/>
            <person name="King M."/>
            <person name="Knapp S.J."/>
            <person name="Lai Z."/>
            <person name="Le Paslier M.C."/>
            <person name="Lippi Y."/>
            <person name="Lorenzon L."/>
            <person name="Mandel J.R."/>
            <person name="Marage G."/>
            <person name="Marchand G."/>
            <person name="Marquand E."/>
            <person name="Bret-Mestries E."/>
            <person name="Morien E."/>
            <person name="Nambeesan S."/>
            <person name="Nguyen T."/>
            <person name="Pegot-Espagnet P."/>
            <person name="Pouilly N."/>
            <person name="Raftis F."/>
            <person name="Sallet E."/>
            <person name="Schiex T."/>
            <person name="Thomas J."/>
            <person name="Vandecasteele C."/>
            <person name="Vares D."/>
            <person name="Vear F."/>
            <person name="Vautrin S."/>
            <person name="Crespi M."/>
            <person name="Mangin B."/>
            <person name="Burke J.M."/>
            <person name="Salse J."/>
            <person name="Munos S."/>
            <person name="Vincourt P."/>
            <person name="Rieseberg L.H."/>
            <person name="Langlade N.B."/>
        </authorList>
    </citation>
    <scope>NUCLEOTIDE SEQUENCE [LARGE SCALE GENOMIC DNA]</scope>
    <source>
        <strain evidence="3">cv. SF193</strain>
        <tissue evidence="1">Leaves</tissue>
    </source>
</reference>
<accession>A0A251T0G8</accession>
<proteinExistence type="predicted"/>
<keyword evidence="3" id="KW-1185">Reference proteome</keyword>
<dbReference type="AlphaFoldDB" id="A0A251T0G8"/>
<dbReference type="OrthoDB" id="1734049at2759"/>
<evidence type="ECO:0000313" key="2">
    <source>
        <dbReference type="EMBL" id="OTG04016.1"/>
    </source>
</evidence>
<protein>
    <submittedName>
        <fullName evidence="2">Uncharacterized protein</fullName>
    </submittedName>
</protein>
<dbReference type="EMBL" id="CM007901">
    <property type="protein sequence ID" value="OTG04016.1"/>
    <property type="molecule type" value="Genomic_DNA"/>
</dbReference>
<reference evidence="2" key="2">
    <citation type="submission" date="2017-02" db="EMBL/GenBank/DDBJ databases">
        <title>Sunflower complete genome.</title>
        <authorList>
            <person name="Langlade N."/>
            <person name="Munos S."/>
        </authorList>
    </citation>
    <scope>NUCLEOTIDE SEQUENCE [LARGE SCALE GENOMIC DNA]</scope>
    <source>
        <tissue evidence="2">Leaves</tissue>
    </source>
</reference>
<dbReference type="Proteomes" id="UP000215914">
    <property type="component" value="Chromosome 12"/>
</dbReference>
<name>A0A251T0G8_HELAN</name>
<organism evidence="2 3">
    <name type="scientific">Helianthus annuus</name>
    <name type="common">Common sunflower</name>
    <dbReference type="NCBI Taxonomy" id="4232"/>
    <lineage>
        <taxon>Eukaryota</taxon>
        <taxon>Viridiplantae</taxon>
        <taxon>Streptophyta</taxon>
        <taxon>Embryophyta</taxon>
        <taxon>Tracheophyta</taxon>
        <taxon>Spermatophyta</taxon>
        <taxon>Magnoliopsida</taxon>
        <taxon>eudicotyledons</taxon>
        <taxon>Gunneridae</taxon>
        <taxon>Pentapetalae</taxon>
        <taxon>asterids</taxon>
        <taxon>campanulids</taxon>
        <taxon>Asterales</taxon>
        <taxon>Asteraceae</taxon>
        <taxon>Asteroideae</taxon>
        <taxon>Heliantheae alliance</taxon>
        <taxon>Heliantheae</taxon>
        <taxon>Helianthus</taxon>
    </lineage>
</organism>
<dbReference type="InParanoid" id="A0A251T0G8"/>
<gene>
    <name evidence="2" type="ORF">HannXRQ_Chr12g0357701</name>
    <name evidence="1" type="ORF">HanXRQr2_Chr12g0525201</name>
</gene>
<dbReference type="Gramene" id="mRNA:HanXRQr2_Chr12g0525201">
    <property type="protein sequence ID" value="mRNA:HanXRQr2_Chr12g0525201"/>
    <property type="gene ID" value="HanXRQr2_Chr12g0525201"/>
</dbReference>